<evidence type="ECO:0000313" key="2">
    <source>
        <dbReference type="EMBL" id="EAR95481.2"/>
    </source>
</evidence>
<dbReference type="Proteomes" id="UP000009168">
    <property type="component" value="Unassembled WGS sequence"/>
</dbReference>
<proteinExistence type="predicted"/>
<accession>Q23FX9</accession>
<reference evidence="3" key="1">
    <citation type="journal article" date="2006" name="PLoS Biol.">
        <title>Macronuclear genome sequence of the ciliate Tetrahymena thermophila, a model eukaryote.</title>
        <authorList>
            <person name="Eisen J.A."/>
            <person name="Coyne R.S."/>
            <person name="Wu M."/>
            <person name="Wu D."/>
            <person name="Thiagarajan M."/>
            <person name="Wortman J.R."/>
            <person name="Badger J.H."/>
            <person name="Ren Q."/>
            <person name="Amedeo P."/>
            <person name="Jones K.M."/>
            <person name="Tallon L.J."/>
            <person name="Delcher A.L."/>
            <person name="Salzberg S.L."/>
            <person name="Silva J.C."/>
            <person name="Haas B.J."/>
            <person name="Majoros W.H."/>
            <person name="Farzad M."/>
            <person name="Carlton J.M."/>
            <person name="Smith R.K. Jr."/>
            <person name="Garg J."/>
            <person name="Pearlman R.E."/>
            <person name="Karrer K.M."/>
            <person name="Sun L."/>
            <person name="Manning G."/>
            <person name="Elde N.C."/>
            <person name="Turkewitz A.P."/>
            <person name="Asai D.J."/>
            <person name="Wilkes D.E."/>
            <person name="Wang Y."/>
            <person name="Cai H."/>
            <person name="Collins K."/>
            <person name="Stewart B.A."/>
            <person name="Lee S.R."/>
            <person name="Wilamowska K."/>
            <person name="Weinberg Z."/>
            <person name="Ruzzo W.L."/>
            <person name="Wloga D."/>
            <person name="Gaertig J."/>
            <person name="Frankel J."/>
            <person name="Tsao C.-C."/>
            <person name="Gorovsky M.A."/>
            <person name="Keeling P.J."/>
            <person name="Waller R.F."/>
            <person name="Patron N.J."/>
            <person name="Cherry J.M."/>
            <person name="Stover N.A."/>
            <person name="Krieger C.J."/>
            <person name="del Toro C."/>
            <person name="Ryder H.F."/>
            <person name="Williamson S.C."/>
            <person name="Barbeau R.A."/>
            <person name="Hamilton E.P."/>
            <person name="Orias E."/>
        </authorList>
    </citation>
    <scope>NUCLEOTIDE SEQUENCE [LARGE SCALE GENOMIC DNA]</scope>
    <source>
        <strain evidence="3">SB210</strain>
    </source>
</reference>
<dbReference type="KEGG" id="tet:TTHERM_00078850"/>
<feature type="transmembrane region" description="Helical" evidence="1">
    <location>
        <begin position="465"/>
        <end position="487"/>
    </location>
</feature>
<keyword evidence="1" id="KW-0472">Membrane</keyword>
<feature type="transmembrane region" description="Helical" evidence="1">
    <location>
        <begin position="409"/>
        <end position="430"/>
    </location>
</feature>
<name>Q23FX9_TETTS</name>
<keyword evidence="3" id="KW-1185">Reference proteome</keyword>
<keyword evidence="1 2" id="KW-0812">Transmembrane</keyword>
<protein>
    <submittedName>
        <fullName evidence="2">Transmembrane protein, putative</fullName>
    </submittedName>
</protein>
<organism evidence="2 3">
    <name type="scientific">Tetrahymena thermophila (strain SB210)</name>
    <dbReference type="NCBI Taxonomy" id="312017"/>
    <lineage>
        <taxon>Eukaryota</taxon>
        <taxon>Sar</taxon>
        <taxon>Alveolata</taxon>
        <taxon>Ciliophora</taxon>
        <taxon>Intramacronucleata</taxon>
        <taxon>Oligohymenophorea</taxon>
        <taxon>Hymenostomatida</taxon>
        <taxon>Tetrahymenina</taxon>
        <taxon>Tetrahymenidae</taxon>
        <taxon>Tetrahymena</taxon>
    </lineage>
</organism>
<keyword evidence="1" id="KW-1133">Transmembrane helix</keyword>
<gene>
    <name evidence="2" type="ORF">TTHERM_00078850</name>
</gene>
<evidence type="ECO:0000256" key="1">
    <source>
        <dbReference type="SAM" id="Phobius"/>
    </source>
</evidence>
<dbReference type="GeneID" id="7837031"/>
<dbReference type="AlphaFoldDB" id="Q23FX9"/>
<dbReference type="RefSeq" id="XP_001015726.2">
    <property type="nucleotide sequence ID" value="XM_001015726.2"/>
</dbReference>
<sequence>MNGKETIICNCLLYTFIFYSAVIRLFCGSFDTNLDQKQFPTIRQKPFEVVTEILIQLEQDNCSDDYVSLARFDWQSLQNKYLCKDGKIYQNNLNSLKDCLKLEDFSLKQMKFFGLNELNSRLTQKFLICGKLESFEYPDNDDQINQYENEIDDQQKVDESHLDAEQNTLNSNDKSNRFLERKITKKPKNSSGCSHKQKACKYQKQVYCLDKNRKCPVSNIKIFQSNLPNSSQSDNQMLQVAQNIFLQIERESEFYQPIVELIVAEENQICSQIQQKDSQKYQEINSNSIQCNFSNEKYRSIFFSEPKTSLSSLLEMNQIPIPNDFKNTLEDFKYNIYSRQNDIDYYNCIQSYEYDQYLDDIHTAKSFSQYHLKFSFFLVVLLILALVGSNPPIQISQIIDPYKLHKYSLLLSLFIYLNILWLIIAIKYQLGEINKQLKIYSSRDCLEPKAINQINMHLFRNQLDIQIGFVIAFTYLPLLVYVSWKLINKFCWMRKVRITPQTPIEMQFLSKKRQAKK</sequence>
<dbReference type="HOGENOM" id="CLU_554930_0_0_1"/>
<evidence type="ECO:0000313" key="3">
    <source>
        <dbReference type="Proteomes" id="UP000009168"/>
    </source>
</evidence>
<dbReference type="EMBL" id="GG662704">
    <property type="protein sequence ID" value="EAR95481.2"/>
    <property type="molecule type" value="Genomic_DNA"/>
</dbReference>
<feature type="transmembrane region" description="Helical" evidence="1">
    <location>
        <begin position="370"/>
        <end position="388"/>
    </location>
</feature>
<dbReference type="InParanoid" id="Q23FX9"/>
<feature type="transmembrane region" description="Helical" evidence="1">
    <location>
        <begin position="7"/>
        <end position="26"/>
    </location>
</feature>